<dbReference type="Proteomes" id="UP001437256">
    <property type="component" value="Unassembled WGS sequence"/>
</dbReference>
<feature type="coiled-coil region" evidence="1">
    <location>
        <begin position="60"/>
        <end position="145"/>
    </location>
</feature>
<sequence length="255" mass="29268">MAIIGEGGDEITQLWSLITELSDQLNQNRNMSVSLFGTAGNVKSQALHSQTGFVLRRFNMDKTKEAYEAELERMNSAIAQENLTLQHDNKQLNTLIKEYEQTMDTLMTQFRNKAQDVQEHELSLIREYETKLLALEESNATQELQGSTAISDSLARMSRLLRQCLRVQGGEHVLEEHSSREKGSMEEELEQVTQSLYEREPWLSRDATQAEWALEREIELARLEKENEELRRMLGLHVGQSLQQNNNNNSTQQAA</sequence>
<evidence type="ECO:0000256" key="1">
    <source>
        <dbReference type="SAM" id="Coils"/>
    </source>
</evidence>
<evidence type="ECO:0000313" key="2">
    <source>
        <dbReference type="EMBL" id="KAL0066147.1"/>
    </source>
</evidence>
<feature type="coiled-coil region" evidence="1">
    <location>
        <begin position="213"/>
        <end position="240"/>
    </location>
</feature>
<dbReference type="PANTHER" id="PTHR39472:SF1">
    <property type="entry name" value="EXPRESSED PROTEIN"/>
    <property type="match status" value="1"/>
</dbReference>
<keyword evidence="3" id="KW-1185">Reference proteome</keyword>
<keyword evidence="1" id="KW-0175">Coiled coil</keyword>
<dbReference type="EMBL" id="JBBXMP010000038">
    <property type="protein sequence ID" value="KAL0066147.1"/>
    <property type="molecule type" value="Genomic_DNA"/>
</dbReference>
<name>A0ABR3A0S6_9AGAR</name>
<reference evidence="2 3" key="1">
    <citation type="submission" date="2024-05" db="EMBL/GenBank/DDBJ databases">
        <title>A draft genome resource for the thread blight pathogen Marasmius tenuissimus strain MS-2.</title>
        <authorList>
            <person name="Yulfo-Soto G.E."/>
            <person name="Baruah I.K."/>
            <person name="Amoako-Attah I."/>
            <person name="Bukari Y."/>
            <person name="Meinhardt L.W."/>
            <person name="Bailey B.A."/>
            <person name="Cohen S.P."/>
        </authorList>
    </citation>
    <scope>NUCLEOTIDE SEQUENCE [LARGE SCALE GENOMIC DNA]</scope>
    <source>
        <strain evidence="2 3">MS-2</strain>
    </source>
</reference>
<proteinExistence type="predicted"/>
<organism evidence="2 3">
    <name type="scientific">Marasmius tenuissimus</name>
    <dbReference type="NCBI Taxonomy" id="585030"/>
    <lineage>
        <taxon>Eukaryota</taxon>
        <taxon>Fungi</taxon>
        <taxon>Dikarya</taxon>
        <taxon>Basidiomycota</taxon>
        <taxon>Agaricomycotina</taxon>
        <taxon>Agaricomycetes</taxon>
        <taxon>Agaricomycetidae</taxon>
        <taxon>Agaricales</taxon>
        <taxon>Marasmiineae</taxon>
        <taxon>Marasmiaceae</taxon>
        <taxon>Marasmius</taxon>
    </lineage>
</organism>
<comment type="caution">
    <text evidence="2">The sequence shown here is derived from an EMBL/GenBank/DDBJ whole genome shotgun (WGS) entry which is preliminary data.</text>
</comment>
<accession>A0ABR3A0S6</accession>
<gene>
    <name evidence="2" type="ORF">AAF712_006771</name>
</gene>
<evidence type="ECO:0000313" key="3">
    <source>
        <dbReference type="Proteomes" id="UP001437256"/>
    </source>
</evidence>
<dbReference type="PANTHER" id="PTHR39472">
    <property type="entry name" value="EXPRESSED PROTEIN"/>
    <property type="match status" value="1"/>
</dbReference>
<protein>
    <submittedName>
        <fullName evidence="2">Uncharacterized protein</fullName>
    </submittedName>
</protein>